<evidence type="ECO:0000256" key="1">
    <source>
        <dbReference type="SAM" id="MobiDB-lite"/>
    </source>
</evidence>
<sequence length="92" mass="9840">MSKKKDPTTKPAAKTAGVQNEAAQAAQTYEAARTKVHAIKADLKKTRKALATAKATARQAHKTLKQVKKKAAKTLKKKGESKAATRKKAKAS</sequence>
<feature type="region of interest" description="Disordered" evidence="1">
    <location>
        <begin position="1"/>
        <end position="21"/>
    </location>
</feature>
<dbReference type="AlphaFoldDB" id="A0A178IQE2"/>
<evidence type="ECO:0000313" key="2">
    <source>
        <dbReference type="EMBL" id="OAM91565.1"/>
    </source>
</evidence>
<keyword evidence="3" id="KW-1185">Reference proteome</keyword>
<gene>
    <name evidence="2" type="ORF">AW736_02695</name>
</gene>
<accession>A0A178IQE2</accession>
<proteinExistence type="predicted"/>
<evidence type="ECO:0000313" key="3">
    <source>
        <dbReference type="Proteomes" id="UP000078486"/>
    </source>
</evidence>
<organism evidence="2 3">
    <name type="scientific">Termitidicoccus mucosus</name>
    <dbReference type="NCBI Taxonomy" id="1184151"/>
    <lineage>
        <taxon>Bacteria</taxon>
        <taxon>Pseudomonadati</taxon>
        <taxon>Verrucomicrobiota</taxon>
        <taxon>Opitutia</taxon>
        <taxon>Opitutales</taxon>
        <taxon>Opitutaceae</taxon>
        <taxon>Termitidicoccus</taxon>
    </lineage>
</organism>
<dbReference type="Proteomes" id="UP000078486">
    <property type="component" value="Unassembled WGS sequence"/>
</dbReference>
<feature type="compositionally biased region" description="Low complexity" evidence="1">
    <location>
        <begin position="9"/>
        <end position="21"/>
    </location>
</feature>
<dbReference type="EMBL" id="LRRQ01000023">
    <property type="protein sequence ID" value="OAM91565.1"/>
    <property type="molecule type" value="Genomic_DNA"/>
</dbReference>
<comment type="caution">
    <text evidence="2">The sequence shown here is derived from an EMBL/GenBank/DDBJ whole genome shotgun (WGS) entry which is preliminary data.</text>
</comment>
<feature type="region of interest" description="Disordered" evidence="1">
    <location>
        <begin position="55"/>
        <end position="92"/>
    </location>
</feature>
<dbReference type="RefSeq" id="WP_068768738.1">
    <property type="nucleotide sequence ID" value="NZ_CP109796.1"/>
</dbReference>
<reference evidence="2 3" key="1">
    <citation type="submission" date="2016-01" db="EMBL/GenBank/DDBJ databases">
        <title>High potential of lignocellulose degradation of a new Verrucomicrobia species.</title>
        <authorList>
            <person name="Wang Y."/>
            <person name="Shi Y."/>
            <person name="Qiu Z."/>
            <person name="Liu S."/>
            <person name="Yang H."/>
        </authorList>
    </citation>
    <scope>NUCLEOTIDE SEQUENCE [LARGE SCALE GENOMIC DNA]</scope>
    <source>
        <strain evidence="2 3">TSB47</strain>
    </source>
</reference>
<name>A0A178IQE2_9BACT</name>
<protein>
    <submittedName>
        <fullName evidence="2">Uncharacterized protein</fullName>
    </submittedName>
</protein>
<feature type="compositionally biased region" description="Basic residues" evidence="1">
    <location>
        <begin position="59"/>
        <end position="76"/>
    </location>
</feature>